<dbReference type="AlphaFoldDB" id="A0A3P6F098"/>
<feature type="region of interest" description="Disordered" evidence="1">
    <location>
        <begin position="193"/>
        <end position="212"/>
    </location>
</feature>
<proteinExistence type="predicted"/>
<sequence>MKPSIELKFYKYEKSERADSSNPFLFFSYLQPSNLLLKCLLLMLSVLNNLSITQLLPIFSSKYLPSQSLLASSGIGTRQTSTTPVNPWESLCFSLMRRYTHLPRKGFMPTYVQGYGAYFCNPVHRPNNFYVHQMADVVGQIQSVKGYGLTNPQVISPLLIIGEEFPSSHDKTWINDQQVSSIGDLNMFLSNTTDQVNGRDGNHGSGPRVWPVKDCRGTILEQESEKKAILVTFPPENARSSDDEDSRSGDDDSSSGDDDPSSSDDDSSSGGVLICEKLPQCIAELGGKEFIFHIRVTPFNFTPTHRTFTVSAISHTINTENCKINESPCVDVKCEEASTSASAIKMSTAEVKQGGCKLPRQLCNIFHLFKKSISTMYLTRG</sequence>
<dbReference type="EMBL" id="LR031877">
    <property type="protein sequence ID" value="VDD43266.1"/>
    <property type="molecule type" value="Genomic_DNA"/>
</dbReference>
<evidence type="ECO:0000313" key="2">
    <source>
        <dbReference type="EMBL" id="VDD43266.1"/>
    </source>
</evidence>
<gene>
    <name evidence="2" type="ORF">BOLC5T30813H</name>
</gene>
<accession>A0A3P6F098</accession>
<evidence type="ECO:0000256" key="1">
    <source>
        <dbReference type="SAM" id="MobiDB-lite"/>
    </source>
</evidence>
<feature type="region of interest" description="Disordered" evidence="1">
    <location>
        <begin position="226"/>
        <end position="270"/>
    </location>
</feature>
<feature type="compositionally biased region" description="Acidic residues" evidence="1">
    <location>
        <begin position="251"/>
        <end position="267"/>
    </location>
</feature>
<reference evidence="2" key="1">
    <citation type="submission" date="2018-11" db="EMBL/GenBank/DDBJ databases">
        <authorList>
            <consortium name="Genoscope - CEA"/>
            <person name="William W."/>
        </authorList>
    </citation>
    <scope>NUCLEOTIDE SEQUENCE</scope>
</reference>
<name>A0A3P6F098_BRAOL</name>
<organism evidence="2">
    <name type="scientific">Brassica oleracea</name>
    <name type="common">Wild cabbage</name>
    <dbReference type="NCBI Taxonomy" id="3712"/>
    <lineage>
        <taxon>Eukaryota</taxon>
        <taxon>Viridiplantae</taxon>
        <taxon>Streptophyta</taxon>
        <taxon>Embryophyta</taxon>
        <taxon>Tracheophyta</taxon>
        <taxon>Spermatophyta</taxon>
        <taxon>Magnoliopsida</taxon>
        <taxon>eudicotyledons</taxon>
        <taxon>Gunneridae</taxon>
        <taxon>Pentapetalae</taxon>
        <taxon>rosids</taxon>
        <taxon>malvids</taxon>
        <taxon>Brassicales</taxon>
        <taxon>Brassicaceae</taxon>
        <taxon>Brassiceae</taxon>
        <taxon>Brassica</taxon>
    </lineage>
</organism>
<protein>
    <submittedName>
        <fullName evidence="2">Uncharacterized protein</fullName>
    </submittedName>
</protein>